<evidence type="ECO:0000256" key="1">
    <source>
        <dbReference type="SAM" id="SignalP"/>
    </source>
</evidence>
<dbReference type="PANTHER" id="PTHR36453">
    <property type="entry name" value="SECRETED PROTEIN-RELATED"/>
    <property type="match status" value="1"/>
</dbReference>
<organism evidence="3 4">
    <name type="scientific">Hirschia baltica (strain ATCC 49814 / DSM 5838 / IFAM 1418)</name>
    <dbReference type="NCBI Taxonomy" id="582402"/>
    <lineage>
        <taxon>Bacteria</taxon>
        <taxon>Pseudomonadati</taxon>
        <taxon>Pseudomonadota</taxon>
        <taxon>Alphaproteobacteria</taxon>
        <taxon>Hyphomonadales</taxon>
        <taxon>Hyphomonadaceae</taxon>
        <taxon>Hirschia</taxon>
    </lineage>
</organism>
<keyword evidence="4" id="KW-1185">Reference proteome</keyword>
<dbReference type="eggNOG" id="COG4733">
    <property type="taxonomic scope" value="Bacteria"/>
</dbReference>
<feature type="signal peptide" evidence="1">
    <location>
        <begin position="1"/>
        <end position="21"/>
    </location>
</feature>
<keyword evidence="1" id="KW-0732">Signal</keyword>
<name>C6XPU5_HIRBI</name>
<gene>
    <name evidence="3" type="ordered locus">Hbal_2686</name>
</gene>
<dbReference type="SMART" id="SM00710">
    <property type="entry name" value="PbH1"/>
    <property type="match status" value="7"/>
</dbReference>
<dbReference type="SUPFAM" id="SSF51126">
    <property type="entry name" value="Pectin lyase-like"/>
    <property type="match status" value="2"/>
</dbReference>
<dbReference type="AlphaFoldDB" id="C6XPU5"/>
<dbReference type="EMBL" id="CP001678">
    <property type="protein sequence ID" value="ACT60360.1"/>
    <property type="molecule type" value="Genomic_DNA"/>
</dbReference>
<dbReference type="STRING" id="582402.Hbal_2686"/>
<dbReference type="InterPro" id="IPR012334">
    <property type="entry name" value="Pectin_lyas_fold"/>
</dbReference>
<feature type="domain" description="GH141-like insertion" evidence="2">
    <location>
        <begin position="132"/>
        <end position="274"/>
    </location>
</feature>
<dbReference type="Proteomes" id="UP000002745">
    <property type="component" value="Chromosome"/>
</dbReference>
<dbReference type="KEGG" id="hba:Hbal_2686"/>
<evidence type="ECO:0000259" key="2">
    <source>
        <dbReference type="Pfam" id="PF21231"/>
    </source>
</evidence>
<evidence type="ECO:0000313" key="4">
    <source>
        <dbReference type="Proteomes" id="UP000002745"/>
    </source>
</evidence>
<feature type="chain" id="PRO_5002974088" description="GH141-like insertion domain-containing protein" evidence="1">
    <location>
        <begin position="22"/>
        <end position="685"/>
    </location>
</feature>
<dbReference type="OrthoDB" id="9760240at2"/>
<accession>C6XPU5</accession>
<evidence type="ECO:0000313" key="3">
    <source>
        <dbReference type="EMBL" id="ACT60360.1"/>
    </source>
</evidence>
<dbReference type="InterPro" id="IPR011050">
    <property type="entry name" value="Pectin_lyase_fold/virulence"/>
</dbReference>
<dbReference type="InterPro" id="IPR048482">
    <property type="entry name" value="GH141_ins"/>
</dbReference>
<sequence>MKRIFIYTLMSCFISGGAAFAQQPWDLQEAKPPVVIRVSPDGNDANSGALDAPFASLVRAQQEVRRHNRTHNVVVELADGVYQLDEPLQFRPQDGGQDGYTVTWRGQEGINPVISGAMSVSEWSLYDEALNIYVADTPKGLNSRQLWINNQMGQRGSVQIERENVSFDESGLILSGEATDILKRVEDAKYLEINGIQLFTNRVSPVADVEGNRLVMQQPAWKNNIWGYDTIPYPPYFDENNINASIFLTNALAFVDDPGEWFIDPEAGKLYVIPPNGGSMDNVQVDLPELSYLVSISGSETTLIRDLSFEGLRFSYTSWLQPSSPDGYANQQSGAFITGETDGYPDEPLKECSWGCPAFETRRNEWSQIPSAVQVSAAERVSFDRNIFAHLGQVALGVGNDANAHASGVGLSTRGVSVTRNVFYDLSGGAIFAGGIQRDAHHPSDPYMANRDVLIQNNRIQKVSQDYQDNSAILSTYFDSAIIIHNDISDAMYDAIDIGWGWGINDVGGNPIYRMKARSHYDHLENLIYDTPTLHRNVTVAYNRIHGVKKFFHDGGAIYNLSGSEGTRIFENYISNIGDRIAIYLDEGSKGITVRNNVVEDASVWLNVNAVRSAAPLRVTYDNVAINNWFNKGEDNGGWVVGAGDNQMIDNHSVRGDRWPKDAVRVMEAAGIEASAGPVEYGEVR</sequence>
<reference evidence="4" key="1">
    <citation type="journal article" date="2011" name="J. Bacteriol.">
        <title>Genome sequences of eight morphologically diverse alphaproteobacteria.</title>
        <authorList>
            <consortium name="US DOE Joint Genome Institute"/>
            <person name="Brown P.J."/>
            <person name="Kysela D.T."/>
            <person name="Buechlein A."/>
            <person name="Hemmerich C."/>
            <person name="Brun Y.V."/>
        </authorList>
    </citation>
    <scope>NUCLEOTIDE SEQUENCE [LARGE SCALE GENOMIC DNA]</scope>
    <source>
        <strain evidence="4">ATCC 49814 / DSM 5838 / IFAM 1418</strain>
    </source>
</reference>
<dbReference type="RefSeq" id="WP_015828510.1">
    <property type="nucleotide sequence ID" value="NC_012982.1"/>
</dbReference>
<dbReference type="InterPro" id="IPR006626">
    <property type="entry name" value="PbH1"/>
</dbReference>
<dbReference type="PANTHER" id="PTHR36453:SF1">
    <property type="entry name" value="RIGHT HANDED BETA HELIX DOMAIN-CONTAINING PROTEIN"/>
    <property type="match status" value="1"/>
</dbReference>
<dbReference type="HOGENOM" id="CLU_013864_0_0_5"/>
<proteinExistence type="predicted"/>
<dbReference type="Gene3D" id="2.160.20.10">
    <property type="entry name" value="Single-stranded right-handed beta-helix, Pectin lyase-like"/>
    <property type="match status" value="2"/>
</dbReference>
<protein>
    <recommendedName>
        <fullName evidence="2">GH141-like insertion domain-containing protein</fullName>
    </recommendedName>
</protein>
<dbReference type="Pfam" id="PF21231">
    <property type="entry name" value="GH141_M"/>
    <property type="match status" value="1"/>
</dbReference>